<organism evidence="2">
    <name type="scientific">Rhodopseudomonas palustris (strain BisA53)</name>
    <dbReference type="NCBI Taxonomy" id="316055"/>
    <lineage>
        <taxon>Bacteria</taxon>
        <taxon>Pseudomonadati</taxon>
        <taxon>Pseudomonadota</taxon>
        <taxon>Alphaproteobacteria</taxon>
        <taxon>Hyphomicrobiales</taxon>
        <taxon>Nitrobacteraceae</taxon>
        <taxon>Rhodopseudomonas</taxon>
    </lineage>
</organism>
<name>Q07RR1_RHOP5</name>
<keyword evidence="1" id="KW-1277">Toxin-antitoxin system</keyword>
<dbReference type="HOGENOM" id="CLU_144805_4_1_5"/>
<dbReference type="KEGG" id="rpe:RPE_1421"/>
<dbReference type="CDD" id="cd22231">
    <property type="entry name" value="RHH_NikR_HicB-like"/>
    <property type="match status" value="1"/>
</dbReference>
<evidence type="ECO:0000256" key="1">
    <source>
        <dbReference type="ARBA" id="ARBA00022649"/>
    </source>
</evidence>
<dbReference type="AlphaFoldDB" id="Q07RR1"/>
<sequence>MAESERLTVAVPGPMAEKVRAAVEAGEYASASDVVSDALRLWGARRELQSREVEEFRQRWDAGKASGLAGELSAEAVLAEEKAKKAR</sequence>
<proteinExistence type="predicted"/>
<dbReference type="InterPro" id="IPR022789">
    <property type="entry name" value="ParD"/>
</dbReference>
<dbReference type="STRING" id="316055.RPE_1421"/>
<reference evidence="2" key="1">
    <citation type="submission" date="2006-09" db="EMBL/GenBank/DDBJ databases">
        <title>Complete sequence of Rhodopseudomonas palustris BisA53.</title>
        <authorList>
            <consortium name="US DOE Joint Genome Institute"/>
            <person name="Copeland A."/>
            <person name="Lucas S."/>
            <person name="Lapidus A."/>
            <person name="Barry K."/>
            <person name="Detter J.C."/>
            <person name="Glavina del Rio T."/>
            <person name="Hammon N."/>
            <person name="Israni S."/>
            <person name="Dalin E."/>
            <person name="Tice H."/>
            <person name="Pitluck S."/>
            <person name="Chain P."/>
            <person name="Malfatti S."/>
            <person name="Shin M."/>
            <person name="Vergez L."/>
            <person name="Schmutz J."/>
            <person name="Larimer F."/>
            <person name="Land M."/>
            <person name="Hauser L."/>
            <person name="Pelletier D.A."/>
            <person name="Kyrpides N."/>
            <person name="Kim E."/>
            <person name="Harwood C.S."/>
            <person name="Oda Y."/>
            <person name="Richardson P."/>
        </authorList>
    </citation>
    <scope>NUCLEOTIDE SEQUENCE [LARGE SCALE GENOMIC DNA]</scope>
    <source>
        <strain evidence="2">BisA53</strain>
    </source>
</reference>
<dbReference type="Pfam" id="PF03693">
    <property type="entry name" value="ParD_antitoxin"/>
    <property type="match status" value="1"/>
</dbReference>
<accession>Q07RR1</accession>
<dbReference type="InterPro" id="IPR010985">
    <property type="entry name" value="Ribbon_hlx_hlx"/>
</dbReference>
<dbReference type="GO" id="GO:0006355">
    <property type="term" value="P:regulation of DNA-templated transcription"/>
    <property type="evidence" value="ECO:0007669"/>
    <property type="project" value="InterPro"/>
</dbReference>
<evidence type="ECO:0000313" key="2">
    <source>
        <dbReference type="EMBL" id="ABJ05373.1"/>
    </source>
</evidence>
<dbReference type="eggNOG" id="COG3609">
    <property type="taxonomic scope" value="Bacteria"/>
</dbReference>
<dbReference type="SUPFAM" id="SSF47598">
    <property type="entry name" value="Ribbon-helix-helix"/>
    <property type="match status" value="1"/>
</dbReference>
<gene>
    <name evidence="2" type="ordered locus">RPE_1421</name>
</gene>
<dbReference type="Gene3D" id="6.10.10.120">
    <property type="entry name" value="Antitoxin ParD1-like"/>
    <property type="match status" value="1"/>
</dbReference>
<dbReference type="EMBL" id="CP000463">
    <property type="protein sequence ID" value="ABJ05373.1"/>
    <property type="molecule type" value="Genomic_DNA"/>
</dbReference>
<protein>
    <submittedName>
        <fullName evidence="2">Putative transcriptional regulators, CopG/Arc/MetJ family</fullName>
    </submittedName>
</protein>
<dbReference type="InterPro" id="IPR038296">
    <property type="entry name" value="ParD_sf"/>
</dbReference>